<dbReference type="Proteomes" id="UP000826656">
    <property type="component" value="Unassembled WGS sequence"/>
</dbReference>
<gene>
    <name evidence="2" type="ORF">KY290_016705</name>
</gene>
<reference evidence="2 3" key="1">
    <citation type="journal article" date="2021" name="bioRxiv">
        <title>Chromosome-scale and haplotype-resolved genome assembly of a tetraploid potato cultivar.</title>
        <authorList>
            <person name="Sun H."/>
            <person name="Jiao W.-B."/>
            <person name="Krause K."/>
            <person name="Campoy J.A."/>
            <person name="Goel M."/>
            <person name="Folz-Donahue K."/>
            <person name="Kukat C."/>
            <person name="Huettel B."/>
            <person name="Schneeberger K."/>
        </authorList>
    </citation>
    <scope>NUCLEOTIDE SEQUENCE [LARGE SCALE GENOMIC DNA]</scope>
    <source>
        <strain evidence="2">SolTubOtavaFocal</strain>
        <tissue evidence="2">Leaves</tissue>
    </source>
</reference>
<keyword evidence="1" id="KW-0732">Signal</keyword>
<evidence type="ECO:0008006" key="4">
    <source>
        <dbReference type="Google" id="ProtNLM"/>
    </source>
</evidence>
<sequence>MYAIIVCVFRLILIGAAVANRGGCAGGWWREFGRGPCSSFLIGDGISSMALVGNPSGGKSI</sequence>
<keyword evidence="3" id="KW-1185">Reference proteome</keyword>
<proteinExistence type="predicted"/>
<accession>A0ABQ7V992</accession>
<evidence type="ECO:0000313" key="3">
    <source>
        <dbReference type="Proteomes" id="UP000826656"/>
    </source>
</evidence>
<evidence type="ECO:0000313" key="2">
    <source>
        <dbReference type="EMBL" id="KAH0760632.1"/>
    </source>
</evidence>
<protein>
    <recommendedName>
        <fullName evidence="4">Secreted protein</fullName>
    </recommendedName>
</protein>
<feature type="chain" id="PRO_5045396088" description="Secreted protein" evidence="1">
    <location>
        <begin position="20"/>
        <end position="61"/>
    </location>
</feature>
<comment type="caution">
    <text evidence="2">The sequence shown here is derived from an EMBL/GenBank/DDBJ whole genome shotgun (WGS) entry which is preliminary data.</text>
</comment>
<dbReference type="EMBL" id="JAIVGD010000013">
    <property type="protein sequence ID" value="KAH0760632.1"/>
    <property type="molecule type" value="Genomic_DNA"/>
</dbReference>
<organism evidence="2 3">
    <name type="scientific">Solanum tuberosum</name>
    <name type="common">Potato</name>
    <dbReference type="NCBI Taxonomy" id="4113"/>
    <lineage>
        <taxon>Eukaryota</taxon>
        <taxon>Viridiplantae</taxon>
        <taxon>Streptophyta</taxon>
        <taxon>Embryophyta</taxon>
        <taxon>Tracheophyta</taxon>
        <taxon>Spermatophyta</taxon>
        <taxon>Magnoliopsida</taxon>
        <taxon>eudicotyledons</taxon>
        <taxon>Gunneridae</taxon>
        <taxon>Pentapetalae</taxon>
        <taxon>asterids</taxon>
        <taxon>lamiids</taxon>
        <taxon>Solanales</taxon>
        <taxon>Solanaceae</taxon>
        <taxon>Solanoideae</taxon>
        <taxon>Solaneae</taxon>
        <taxon>Solanum</taxon>
    </lineage>
</organism>
<name>A0ABQ7V992_SOLTU</name>
<feature type="signal peptide" evidence="1">
    <location>
        <begin position="1"/>
        <end position="19"/>
    </location>
</feature>
<evidence type="ECO:0000256" key="1">
    <source>
        <dbReference type="SAM" id="SignalP"/>
    </source>
</evidence>